<feature type="compositionally biased region" description="Basic and acidic residues" evidence="1">
    <location>
        <begin position="91"/>
        <end position="104"/>
    </location>
</feature>
<gene>
    <name evidence="3" type="ORF">FPZ08_07155</name>
</gene>
<dbReference type="Pfam" id="PF10073">
    <property type="entry name" value="GapR_DNA-bd"/>
    <property type="match status" value="1"/>
</dbReference>
<dbReference type="RefSeq" id="WP_146289334.1">
    <property type="nucleotide sequence ID" value="NZ_CP042304.1"/>
</dbReference>
<evidence type="ECO:0000259" key="2">
    <source>
        <dbReference type="Pfam" id="PF10073"/>
    </source>
</evidence>
<dbReference type="KEGG" id="dea:FPZ08_07155"/>
<dbReference type="Proteomes" id="UP000315364">
    <property type="component" value="Chromosome"/>
</dbReference>
<feature type="compositionally biased region" description="Basic and acidic residues" evidence="1">
    <location>
        <begin position="260"/>
        <end position="276"/>
    </location>
</feature>
<feature type="region of interest" description="Disordered" evidence="1">
    <location>
        <begin position="87"/>
        <end position="109"/>
    </location>
</feature>
<protein>
    <submittedName>
        <fullName evidence="3">DUF2312 domain-containing protein</fullName>
    </submittedName>
</protein>
<dbReference type="AlphaFoldDB" id="A0A5B8LQR4"/>
<name>A0A5B8LQR4_9HYPH</name>
<evidence type="ECO:0000256" key="1">
    <source>
        <dbReference type="SAM" id="MobiDB-lite"/>
    </source>
</evidence>
<dbReference type="InterPro" id="IPR046367">
    <property type="entry name" value="GapR-like_DNA-bd"/>
</dbReference>
<keyword evidence="4" id="KW-1185">Reference proteome</keyword>
<dbReference type="GO" id="GO:0003677">
    <property type="term" value="F:DNA binding"/>
    <property type="evidence" value="ECO:0007669"/>
    <property type="project" value="InterPro"/>
</dbReference>
<proteinExistence type="predicted"/>
<evidence type="ECO:0000313" key="3">
    <source>
        <dbReference type="EMBL" id="QDZ10547.1"/>
    </source>
</evidence>
<feature type="compositionally biased region" description="Low complexity" evidence="1">
    <location>
        <begin position="218"/>
        <end position="233"/>
    </location>
</feature>
<feature type="region of interest" description="Disordered" evidence="1">
    <location>
        <begin position="207"/>
        <end position="282"/>
    </location>
</feature>
<evidence type="ECO:0000313" key="4">
    <source>
        <dbReference type="Proteomes" id="UP000315364"/>
    </source>
</evidence>
<feature type="region of interest" description="Disordered" evidence="1">
    <location>
        <begin position="173"/>
        <end position="195"/>
    </location>
</feature>
<reference evidence="3 4" key="1">
    <citation type="submission" date="2019-07" db="EMBL/GenBank/DDBJ databases">
        <title>Full genome sequence of Devosia sp. Gsoil 520.</title>
        <authorList>
            <person name="Im W.-T."/>
        </authorList>
    </citation>
    <scope>NUCLEOTIDE SEQUENCE [LARGE SCALE GENOMIC DNA]</scope>
    <source>
        <strain evidence="3 4">Gsoil 520</strain>
    </source>
</reference>
<feature type="domain" description="GapR-like DNA-binding" evidence="2">
    <location>
        <begin position="7"/>
        <end position="79"/>
    </location>
</feature>
<dbReference type="EMBL" id="CP042304">
    <property type="protein sequence ID" value="QDZ10547.1"/>
    <property type="molecule type" value="Genomic_DNA"/>
</dbReference>
<accession>A0A5B8LQR4</accession>
<organism evidence="3 4">
    <name type="scientific">Devosia ginsengisoli</name>
    <dbReference type="NCBI Taxonomy" id="400770"/>
    <lineage>
        <taxon>Bacteria</taxon>
        <taxon>Pseudomonadati</taxon>
        <taxon>Pseudomonadota</taxon>
        <taxon>Alphaproteobacteria</taxon>
        <taxon>Hyphomicrobiales</taxon>
        <taxon>Devosiaceae</taxon>
        <taxon>Devosia</taxon>
    </lineage>
</organism>
<sequence length="424" mass="45245">MSESNVAQDQIKAYVDRILRMKDEADAVAADIREIYAEAKANGFDKTQLGNVVTYLRKRDKDADKMSEGEAIFDLYLDAYLGAAARPSRTHTREPAQAHTREDASTDSEPALDAWAEKVADHIDPALLLTIIEGSKTEAGRKIIMGAIEQVKAGDRVAALRADPAMAIVEPANLKKSIPPPPQPAGSDLADPAPAGQVAINPVAKAADDANSGSAMSEVSAAADAPEQAEVASRVAGDRAPAATSEDMDETAGETATNSTDDRSSDAPKEETDKPVEPSGSAAPAALYAEPGVVTWENCPPEGVKRHDYSYAFGDLGQDIAVIEDDLANAAAEPIVKIGCEILDGWARYTKARSMVGIDGQGIEYPVVQYDGADPLMDCIRWNLAGRIMNDAQRRLVAQRLAKLQPKRKSEIYAAFELGMELVA</sequence>
<dbReference type="OrthoDB" id="9813793at2"/>